<keyword evidence="2" id="KW-1185">Reference proteome</keyword>
<comment type="caution">
    <text evidence="1">The sequence shown here is derived from an EMBL/GenBank/DDBJ whole genome shotgun (WGS) entry which is preliminary data.</text>
</comment>
<evidence type="ECO:0000313" key="1">
    <source>
        <dbReference type="EMBL" id="KAK9732394.1"/>
    </source>
</evidence>
<accession>A0AAW1LC00</accession>
<gene>
    <name evidence="1" type="ORF">QE152_g12848</name>
</gene>
<proteinExistence type="predicted"/>
<reference evidence="1 2" key="1">
    <citation type="journal article" date="2024" name="BMC Genomics">
        <title>De novo assembly and annotation of Popillia japonica's genome with initial clues to its potential as an invasive pest.</title>
        <authorList>
            <person name="Cucini C."/>
            <person name="Boschi S."/>
            <person name="Funari R."/>
            <person name="Cardaioli E."/>
            <person name="Iannotti N."/>
            <person name="Marturano G."/>
            <person name="Paoli F."/>
            <person name="Bruttini M."/>
            <person name="Carapelli A."/>
            <person name="Frati F."/>
            <person name="Nardi F."/>
        </authorList>
    </citation>
    <scope>NUCLEOTIDE SEQUENCE [LARGE SCALE GENOMIC DNA]</scope>
    <source>
        <strain evidence="1">DMR45628</strain>
    </source>
</reference>
<dbReference type="Proteomes" id="UP001458880">
    <property type="component" value="Unassembled WGS sequence"/>
</dbReference>
<dbReference type="AlphaFoldDB" id="A0AAW1LC00"/>
<organism evidence="1 2">
    <name type="scientific">Popillia japonica</name>
    <name type="common">Japanese beetle</name>
    <dbReference type="NCBI Taxonomy" id="7064"/>
    <lineage>
        <taxon>Eukaryota</taxon>
        <taxon>Metazoa</taxon>
        <taxon>Ecdysozoa</taxon>
        <taxon>Arthropoda</taxon>
        <taxon>Hexapoda</taxon>
        <taxon>Insecta</taxon>
        <taxon>Pterygota</taxon>
        <taxon>Neoptera</taxon>
        <taxon>Endopterygota</taxon>
        <taxon>Coleoptera</taxon>
        <taxon>Polyphaga</taxon>
        <taxon>Scarabaeiformia</taxon>
        <taxon>Scarabaeidae</taxon>
        <taxon>Rutelinae</taxon>
        <taxon>Popillia</taxon>
    </lineage>
</organism>
<sequence>MITFTPRSEFNGRQISSWLVNEPLALPKERYMLAYVRMFTKVRYWKDVVHKPLRHHIINVVVSGLKMYERRADRSGNQVKKKRKPRIISFIPEAADRIKKTF</sequence>
<dbReference type="EMBL" id="JASPKY010000119">
    <property type="protein sequence ID" value="KAK9732394.1"/>
    <property type="molecule type" value="Genomic_DNA"/>
</dbReference>
<evidence type="ECO:0000313" key="2">
    <source>
        <dbReference type="Proteomes" id="UP001458880"/>
    </source>
</evidence>
<name>A0AAW1LC00_POPJA</name>
<protein>
    <submittedName>
        <fullName evidence="1">Uncharacterized protein</fullName>
    </submittedName>
</protein>